<dbReference type="GO" id="GO:0042025">
    <property type="term" value="C:host cell nucleus"/>
    <property type="evidence" value="ECO:0007669"/>
    <property type="project" value="UniProtKB-SubCell"/>
</dbReference>
<evidence type="ECO:0000256" key="8">
    <source>
        <dbReference type="ARBA" id="ARBA00022806"/>
    </source>
</evidence>
<comment type="PTM">
    <text evidence="15">Sumoylated.</text>
</comment>
<evidence type="ECO:0000256" key="12">
    <source>
        <dbReference type="ARBA" id="ARBA00034617"/>
    </source>
</evidence>
<evidence type="ECO:0000256" key="3">
    <source>
        <dbReference type="ARBA" id="ARBA00022553"/>
    </source>
</evidence>
<dbReference type="GO" id="GO:0003677">
    <property type="term" value="F:DNA binding"/>
    <property type="evidence" value="ECO:0007669"/>
    <property type="project" value="UniProtKB-UniRule"/>
</dbReference>
<dbReference type="InterPro" id="IPR016393">
    <property type="entry name" value="Rep_E1_papillomaV"/>
</dbReference>
<keyword evidence="3 15" id="KW-0597">Phosphoprotein</keyword>
<dbReference type="InterPro" id="IPR046832">
    <property type="entry name" value="PPV_E1_DBD"/>
</dbReference>
<dbReference type="InterPro" id="IPR001177">
    <property type="entry name" value="PPV_DNA_helicase_E1_C"/>
</dbReference>
<keyword evidence="4 15" id="KW-1048">Host nucleus</keyword>
<dbReference type="InterPro" id="IPR046935">
    <property type="entry name" value="PPV_E1_DBD_sf"/>
</dbReference>
<evidence type="ECO:0000256" key="14">
    <source>
        <dbReference type="ARBA" id="ARBA00093297"/>
    </source>
</evidence>
<dbReference type="Gene3D" id="3.40.1310.10">
    <property type="match status" value="1"/>
</dbReference>
<comment type="similarity">
    <text evidence="15 16">Belongs to the papillomaviridae E1 protein family.</text>
</comment>
<dbReference type="GO" id="GO:0043138">
    <property type="term" value="F:3'-5' DNA helicase activity"/>
    <property type="evidence" value="ECO:0007669"/>
    <property type="project" value="UniProtKB-UniRule"/>
</dbReference>
<comment type="catalytic activity">
    <reaction evidence="13 15 16">
        <text>ATP + H2O = ADP + phosphate + H(+)</text>
        <dbReference type="Rhea" id="RHEA:13065"/>
        <dbReference type="ChEBI" id="CHEBI:15377"/>
        <dbReference type="ChEBI" id="CHEBI:15378"/>
        <dbReference type="ChEBI" id="CHEBI:30616"/>
        <dbReference type="ChEBI" id="CHEBI:43474"/>
        <dbReference type="ChEBI" id="CHEBI:456216"/>
        <dbReference type="EC" id="5.6.2.4"/>
    </reaction>
</comment>
<feature type="short sequence motif" description="Nuclear export signal" evidence="15">
    <location>
        <begin position="96"/>
        <end position="105"/>
    </location>
</feature>
<sequence>MASNTPGTDSDPGEGGSYLWTEAQCVDGYGSLDEMFDMDDPETDLIDLVDNASNIDQGNSASLLNQQLLGEGEEQIQAIKRKLNLTPSPSPEVLALSPRLASVSLSPCQRRSKRRLFEDSGIEAGSHETEESPREMEQVRGSSETERGEHTPTRAEPGDILRAANRHASFLARFKDRFGVSYCELVRTFKSDKTTCNDWVVCAWGVSDELMEASKQILVPHCEYIQLIDSCGAALYLFSFKAGKSRECVRRLMASTLGINALQLFIDPPRVRSMPTALYFYQKTLFTTYYRHGQYPDWLASQTLVSHQTATDTFDLSKMVQFAYDNNYLDECTVAFHYALEADTDPNAAAWLKLNNQARMVKDATTMVRFYKKQEMRNMSMAEWVWKCCDDAEGEGESWMPIRNFLQYQEVNFVSFLTVLRFMFNNTPKQHCMLIYGPPDSGKSYFCNTLIHFLQGRVISFLNRNSHFWLSPLAECKVGFLDDATEPAWHYIDINMRTALDGNPFCIDQKFRAPMQIKLPPLFITSNVDIYKDETYRYLHSRIKGFKFPKKFPLNRDGTPVYQLTDAHWKSFFTRLAKQLNLSPREDEGDDNEPRRTFRCSARERTDIN</sequence>
<keyword evidence="2 15" id="KW-0244">Early protein</keyword>
<keyword evidence="15" id="KW-1017">Isopeptide bond</keyword>
<protein>
    <recommendedName>
        <fullName evidence="15 16">Replication protein E1</fullName>
        <ecNumber evidence="15 16">5.6.2.4</ecNumber>
    </recommendedName>
    <alternativeName>
        <fullName evidence="15">ATP-dependent helicase E1</fullName>
    </alternativeName>
    <alternativeName>
        <fullName evidence="15">DNA 3'-5' helicase E1</fullName>
    </alternativeName>
</protein>
<keyword evidence="10 15" id="KW-0238">DNA-binding</keyword>
<comment type="caution">
    <text evidence="15">Lacks conserved residue(s) required for the propagation of feature annotation.</text>
</comment>
<keyword evidence="5 15" id="KW-0235">DNA replication</keyword>
<dbReference type="HAMAP" id="MF_04000">
    <property type="entry name" value="PPV_E1"/>
    <property type="match status" value="1"/>
</dbReference>
<feature type="region of interest" description="Disordered" evidence="17">
    <location>
        <begin position="116"/>
        <end position="156"/>
    </location>
</feature>
<keyword evidence="9 15" id="KW-0067">ATP-binding</keyword>
<comment type="subcellular location">
    <subcellularLocation>
        <location evidence="1 15">Host nucleus</location>
    </subcellularLocation>
</comment>
<dbReference type="InterPro" id="IPR037102">
    <property type="entry name" value="Znf_lg_T-Ag_D1_dom_sf"/>
</dbReference>
<feature type="compositionally biased region" description="Basic and acidic residues" evidence="17">
    <location>
        <begin position="592"/>
        <end position="609"/>
    </location>
</feature>
<dbReference type="SUPFAM" id="SSF52540">
    <property type="entry name" value="P-loop containing nucleoside triphosphate hydrolases"/>
    <property type="match status" value="1"/>
</dbReference>
<dbReference type="InterPro" id="IPR027417">
    <property type="entry name" value="P-loop_NTPase"/>
</dbReference>
<dbReference type="EC" id="5.6.2.4" evidence="15 16"/>
<evidence type="ECO:0000256" key="7">
    <source>
        <dbReference type="ARBA" id="ARBA00022801"/>
    </source>
</evidence>
<name>A0AAU7E2I3_9PAPI</name>
<evidence type="ECO:0000256" key="11">
    <source>
        <dbReference type="ARBA" id="ARBA00023235"/>
    </source>
</evidence>
<evidence type="ECO:0000256" key="9">
    <source>
        <dbReference type="ARBA" id="ARBA00022840"/>
    </source>
</evidence>
<reference evidence="19" key="2">
    <citation type="submission" date="2024-02" db="EMBL/GenBank/DDBJ databases">
        <authorList>
            <person name="Hu B."/>
        </authorList>
    </citation>
    <scope>NUCLEOTIDE SEQUENCE</scope>
    <source>
        <strain evidence="19">3A/Kenya/BAT613/2015</strain>
    </source>
</reference>
<evidence type="ECO:0000256" key="17">
    <source>
        <dbReference type="SAM" id="MobiDB-lite"/>
    </source>
</evidence>
<dbReference type="GO" id="GO:0006260">
    <property type="term" value="P:DNA replication"/>
    <property type="evidence" value="ECO:0007669"/>
    <property type="project" value="UniProtKB-UniRule"/>
</dbReference>
<dbReference type="PROSITE" id="PS51206">
    <property type="entry name" value="SF3_HELICASE_1"/>
    <property type="match status" value="1"/>
</dbReference>
<comment type="PTM">
    <text evidence="15">Phosphorylated.</text>
</comment>
<comment type="function">
    <text evidence="16">ATP-dependent DNA helicase required for initiation of viral DNA replication. It forms a complex with the viral E2 protein. The E1-E2 complex binds to the replication origin which contains binding sites for both proteins.</text>
</comment>
<dbReference type="Gene3D" id="3.40.50.300">
    <property type="entry name" value="P-loop containing nucleotide triphosphate hydrolases"/>
    <property type="match status" value="1"/>
</dbReference>
<evidence type="ECO:0000313" key="19">
    <source>
        <dbReference type="EMBL" id="XBH24120.1"/>
    </source>
</evidence>
<comment type="function">
    <text evidence="14 15">ATP-dependent DNA 3'-5' helicase required for initiation of viral DNA replication. It forms a complex with the viral E2 protein. The E1-E2 complex binds to the replication origin which contains binding sites for both proteins. During the initial step, a dimer of E1 interacts with a dimer of protein E2 leading to a complex that binds the viral origin of replication with high specificity. Then, a second dimer of E1 displaces the E2 dimer in an ATP-dependent manner to form the E1 tetramer. Following this, two E1 monomers are added to each half of the site, which results in the formation of two E1 trimers on the viral ori. Subsequently, two hexamers will be created. The double hexamer acts as a bi-directional helicase machinery and unwinds the viral DNA and then recruits the host DNA polymerase to start replication.</text>
</comment>
<evidence type="ECO:0000259" key="18">
    <source>
        <dbReference type="PROSITE" id="PS51206"/>
    </source>
</evidence>
<dbReference type="Gene3D" id="1.10.10.510">
    <property type="entry name" value="Zinc finger, large T-antigen D1 domain"/>
    <property type="match status" value="1"/>
</dbReference>
<feature type="region of interest" description="Disordered" evidence="17">
    <location>
        <begin position="583"/>
        <end position="609"/>
    </location>
</feature>
<keyword evidence="6 15" id="KW-0547">Nucleotide-binding</keyword>
<dbReference type="SUPFAM" id="SSF55464">
    <property type="entry name" value="Origin of replication-binding domain, RBD-like"/>
    <property type="match status" value="1"/>
</dbReference>
<evidence type="ECO:0000256" key="2">
    <source>
        <dbReference type="ARBA" id="ARBA00022518"/>
    </source>
</evidence>
<keyword evidence="7 15" id="KW-0378">Hydrolase</keyword>
<evidence type="ECO:0000256" key="4">
    <source>
        <dbReference type="ARBA" id="ARBA00022562"/>
    </source>
</evidence>
<evidence type="ECO:0000256" key="10">
    <source>
        <dbReference type="ARBA" id="ARBA00023125"/>
    </source>
</evidence>
<feature type="modified residue" description="Phosphoserine; by host" evidence="15">
    <location>
        <position position="97"/>
    </location>
</feature>
<gene>
    <name evidence="15" type="primary">E1</name>
</gene>
<dbReference type="Pfam" id="PF20450">
    <property type="entry name" value="PPV_E1_DBD"/>
    <property type="match status" value="1"/>
</dbReference>
<keyword evidence="15" id="KW-0832">Ubl conjugation</keyword>
<evidence type="ECO:0000256" key="15">
    <source>
        <dbReference type="HAMAP-Rule" id="MF_04000"/>
    </source>
</evidence>
<feature type="short sequence motif" description="Nuclear localization signal" evidence="15">
    <location>
        <begin position="80"/>
        <end position="82"/>
    </location>
</feature>
<dbReference type="PIRSF" id="PIRSF003383">
    <property type="entry name" value="Rep_E1_papillomaV"/>
    <property type="match status" value="1"/>
</dbReference>
<proteinExistence type="inferred from homology"/>
<evidence type="ECO:0000256" key="6">
    <source>
        <dbReference type="ARBA" id="ARBA00022741"/>
    </source>
</evidence>
<dbReference type="EMBL" id="PP711991">
    <property type="protein sequence ID" value="XBH24120.1"/>
    <property type="molecule type" value="Genomic_DNA"/>
</dbReference>
<evidence type="ECO:0000256" key="1">
    <source>
        <dbReference type="ARBA" id="ARBA00004147"/>
    </source>
</evidence>
<keyword evidence="8 15" id="KW-0347">Helicase</keyword>
<dbReference type="GO" id="GO:0005524">
    <property type="term" value="F:ATP binding"/>
    <property type="evidence" value="ECO:0007669"/>
    <property type="project" value="UniProtKB-UniRule"/>
</dbReference>
<dbReference type="GO" id="GO:0016817">
    <property type="term" value="F:hydrolase activity, acting on acid anhydrides"/>
    <property type="evidence" value="ECO:0007669"/>
    <property type="project" value="InterPro"/>
</dbReference>
<feature type="cross-link" description="Glycyl lysine isopeptide (Lys-Gly) (interchain with G-Cter in SUMO)" evidence="15">
    <location>
        <position position="518"/>
    </location>
</feature>
<comment type="subunit">
    <text evidence="15">Can form hexamers. Interacts with E2 protein; this interaction increases E1 DNA binding specificity. Interacts with host DNA polymerase subunit POLA2. Interacts with host single stranded DNA-binding protein RPA1. Interacts with host TOP1; this interaction stimulates the enzymatic activity of TOP1.</text>
</comment>
<evidence type="ECO:0000256" key="13">
    <source>
        <dbReference type="ARBA" id="ARBA00048988"/>
    </source>
</evidence>
<feature type="domain" description="SF3 helicase" evidence="18">
    <location>
        <begin position="397"/>
        <end position="561"/>
    </location>
</feature>
<feature type="compositionally biased region" description="Basic and acidic residues" evidence="17">
    <location>
        <begin position="125"/>
        <end position="156"/>
    </location>
</feature>
<dbReference type="InterPro" id="IPR014000">
    <property type="entry name" value="PPV_DNA_helicase_E1_N"/>
</dbReference>
<organism evidence="19">
    <name type="scientific">Eidolon bat papillomavirus</name>
    <dbReference type="NCBI Taxonomy" id="3141875"/>
    <lineage>
        <taxon>Viruses</taxon>
        <taxon>Monodnaviria</taxon>
        <taxon>Shotokuvirae</taxon>
        <taxon>Cossaviricota</taxon>
        <taxon>Papovaviricetes</taxon>
        <taxon>Zurhausenvirales</taxon>
        <taxon>Papillomaviridae</taxon>
    </lineage>
</organism>
<evidence type="ECO:0000256" key="5">
    <source>
        <dbReference type="ARBA" id="ARBA00022705"/>
    </source>
</evidence>
<dbReference type="Pfam" id="PF00519">
    <property type="entry name" value="PPV_E1_C"/>
    <property type="match status" value="1"/>
</dbReference>
<comment type="catalytic activity">
    <reaction evidence="12 15">
        <text>Couples ATP hydrolysis with the unwinding of duplex DNA by translocating in the 3'-5' direction.</text>
        <dbReference type="EC" id="5.6.2.4"/>
    </reaction>
</comment>
<feature type="modified residue" description="Phosphoserine; by host" evidence="15">
    <location>
        <position position="88"/>
    </location>
</feature>
<dbReference type="InterPro" id="IPR014015">
    <property type="entry name" value="Helicase_SF3_DNA-vir"/>
</dbReference>
<accession>A0AAU7E2I3</accession>
<evidence type="ECO:0000256" key="16">
    <source>
        <dbReference type="PIRNR" id="PIRNR003383"/>
    </source>
</evidence>
<reference evidence="19" key="1">
    <citation type="journal article" date="2024" name="Microbiome">
        <title>Substantial viral diversity in bats and rodents from East Africa: insights into evolution, recombination, and cocirculation.</title>
        <authorList>
            <person name="Wang D."/>
            <person name="Yang X."/>
            <person name="Ren Z."/>
            <person name="Hu B."/>
            <person name="Zhao H."/>
            <person name="Yang K."/>
            <person name="Shi P."/>
            <person name="Zhang Z."/>
            <person name="Feng Q."/>
            <person name="Nawenja C.V."/>
            <person name="Obanda V."/>
            <person name="Robert K."/>
            <person name="Nalikka B."/>
            <person name="Waruhiu C.N."/>
            <person name="Ochola G.O."/>
            <person name="Onyuok S.O."/>
            <person name="Ochieng H."/>
            <person name="Li B."/>
            <person name="Zhu Y."/>
            <person name="Si H."/>
            <person name="Yin J."/>
            <person name="Kristiansen K."/>
            <person name="Jin X."/>
            <person name="Xu X."/>
            <person name="Xiao M."/>
            <person name="Agwanda B."/>
            <person name="Ommeh S."/>
            <person name="Li J."/>
            <person name="Shi Z.L."/>
        </authorList>
    </citation>
    <scope>NUCLEOTIDE SEQUENCE</scope>
    <source>
        <strain evidence="19">3A/Kenya/BAT613/2015</strain>
    </source>
</reference>
<feature type="binding site" evidence="15">
    <location>
        <begin position="437"/>
        <end position="444"/>
    </location>
    <ligand>
        <name>ATP</name>
        <dbReference type="ChEBI" id="CHEBI:30616"/>
    </ligand>
</feature>
<dbReference type="Pfam" id="PF00524">
    <property type="entry name" value="PPV_E1_N"/>
    <property type="match status" value="1"/>
</dbReference>
<keyword evidence="11 15" id="KW-0413">Isomerase</keyword>